<dbReference type="KEGG" id="mwe:WEN_03000"/>
<sequence>MAVSHIVRVLQIFAGSGAIAVVPFSVQFANKQSEINLSGDQRPISDDNRQEPQQKEEKPVNTADAVLKEAVKRLENEGGESGKTGCFWLPARYNRLDLFMCVNTQTLKPLTLFHYDWKVKNKSLNEKLNEVVEVTYHSSFDIKMKFQDGKYMNIPRYLTSSFAWLRGWGESMKPREHCSLSPKSDGSNQHRLSCRKEDKKEGFNDGVNPELTNSDSTKLQAG</sequence>
<keyword evidence="3" id="KW-1185">Reference proteome</keyword>
<gene>
    <name evidence="2" type="ordered locus">WEN_03000</name>
</gene>
<dbReference type="HOGENOM" id="CLU_106274_1_0_14"/>
<name>I6Z6Z0_MYCWM</name>
<organism evidence="2 3">
    <name type="scientific">Mycoplasma wenyonii (strain Massachusetts)</name>
    <name type="common">Eperythrozoon wenyonii</name>
    <dbReference type="NCBI Taxonomy" id="1197325"/>
    <lineage>
        <taxon>Bacteria</taxon>
        <taxon>Bacillati</taxon>
        <taxon>Mycoplasmatota</taxon>
        <taxon>Mollicutes</taxon>
        <taxon>Mycoplasmataceae</taxon>
        <taxon>Mycoplasma</taxon>
    </lineage>
</organism>
<dbReference type="STRING" id="1197325.WEN_03000"/>
<feature type="region of interest" description="Disordered" evidence="1">
    <location>
        <begin position="176"/>
        <end position="222"/>
    </location>
</feature>
<dbReference type="Proteomes" id="UP000009005">
    <property type="component" value="Chromosome"/>
</dbReference>
<feature type="compositionally biased region" description="Polar residues" evidence="1">
    <location>
        <begin position="181"/>
        <end position="191"/>
    </location>
</feature>
<dbReference type="AlphaFoldDB" id="I6Z6Z0"/>
<dbReference type="EMBL" id="CP003703">
    <property type="protein sequence ID" value="AFN65383.1"/>
    <property type="molecule type" value="Genomic_DNA"/>
</dbReference>
<proteinExistence type="predicted"/>
<evidence type="ECO:0000313" key="2">
    <source>
        <dbReference type="EMBL" id="AFN65383.1"/>
    </source>
</evidence>
<dbReference type="RefSeq" id="WP_014850092.1">
    <property type="nucleotide sequence ID" value="NC_018149.1"/>
</dbReference>
<dbReference type="OrthoDB" id="402795at2"/>
<evidence type="ECO:0000256" key="1">
    <source>
        <dbReference type="SAM" id="MobiDB-lite"/>
    </source>
</evidence>
<feature type="compositionally biased region" description="Polar residues" evidence="1">
    <location>
        <begin position="210"/>
        <end position="222"/>
    </location>
</feature>
<evidence type="ECO:0000313" key="3">
    <source>
        <dbReference type="Proteomes" id="UP000009005"/>
    </source>
</evidence>
<feature type="compositionally biased region" description="Basic and acidic residues" evidence="1">
    <location>
        <begin position="194"/>
        <end position="203"/>
    </location>
</feature>
<reference evidence="2 3" key="1">
    <citation type="journal article" date="2012" name="J. Bacteriol.">
        <title>Complete genome sequence of Mycoplasma wenyonii strain Massachusetts.</title>
        <authorList>
            <person name="Dos Santos A.P."/>
            <person name="Guimaraes A.M."/>
            <person name="do Nascimento N.C."/>
            <person name="Sanmiguel P.J."/>
            <person name="Messick J.B."/>
        </authorList>
    </citation>
    <scope>NUCLEOTIDE SEQUENCE [LARGE SCALE GENOMIC DNA]</scope>
    <source>
        <strain evidence="2 3">Massachusetts</strain>
    </source>
</reference>
<feature type="compositionally biased region" description="Basic and acidic residues" evidence="1">
    <location>
        <begin position="43"/>
        <end position="59"/>
    </location>
</feature>
<dbReference type="PATRIC" id="fig|1197325.3.peg.649"/>
<feature type="region of interest" description="Disordered" evidence="1">
    <location>
        <begin position="37"/>
        <end position="61"/>
    </location>
</feature>
<protein>
    <submittedName>
        <fullName evidence="2">Uncharacterized protein</fullName>
    </submittedName>
</protein>
<accession>I6Z6Z0</accession>